<name>A0A951UUF4_9CYAN</name>
<keyword evidence="2" id="KW-0805">Transcription regulation</keyword>
<comment type="caution">
    <text evidence="6">The sequence shown here is derived from an EMBL/GenBank/DDBJ whole genome shotgun (WGS) entry which is preliminary data.</text>
</comment>
<dbReference type="GO" id="GO:0003700">
    <property type="term" value="F:DNA-binding transcription factor activity"/>
    <property type="evidence" value="ECO:0007669"/>
    <property type="project" value="InterPro"/>
</dbReference>
<dbReference type="PROSITE" id="PS50931">
    <property type="entry name" value="HTH_LYSR"/>
    <property type="match status" value="1"/>
</dbReference>
<evidence type="ECO:0000313" key="6">
    <source>
        <dbReference type="EMBL" id="MBW4669732.1"/>
    </source>
</evidence>
<dbReference type="InterPro" id="IPR000847">
    <property type="entry name" value="LysR_HTH_N"/>
</dbReference>
<evidence type="ECO:0000259" key="5">
    <source>
        <dbReference type="PROSITE" id="PS50931"/>
    </source>
</evidence>
<reference evidence="6" key="2">
    <citation type="journal article" date="2022" name="Microbiol. Resour. Announc.">
        <title>Metagenome Sequencing to Explore Phylogenomics of Terrestrial Cyanobacteria.</title>
        <authorList>
            <person name="Ward R.D."/>
            <person name="Stajich J.E."/>
            <person name="Johansen J.R."/>
            <person name="Huntemann M."/>
            <person name="Clum A."/>
            <person name="Foster B."/>
            <person name="Foster B."/>
            <person name="Roux S."/>
            <person name="Palaniappan K."/>
            <person name="Varghese N."/>
            <person name="Mukherjee S."/>
            <person name="Reddy T.B.K."/>
            <person name="Daum C."/>
            <person name="Copeland A."/>
            <person name="Chen I.A."/>
            <person name="Ivanova N.N."/>
            <person name="Kyrpides N.C."/>
            <person name="Shapiro N."/>
            <person name="Eloe-Fadrosh E.A."/>
            <person name="Pietrasiak N."/>
        </authorList>
    </citation>
    <scope>NUCLEOTIDE SEQUENCE</scope>
    <source>
        <strain evidence="6">GSE-NOS-MK-12-04C</strain>
    </source>
</reference>
<keyword evidence="3" id="KW-0238">DNA-binding</keyword>
<dbReference type="PANTHER" id="PTHR30346">
    <property type="entry name" value="TRANSCRIPTIONAL DUAL REGULATOR HCAR-RELATED"/>
    <property type="match status" value="1"/>
</dbReference>
<dbReference type="EMBL" id="JAHHGZ010000023">
    <property type="protein sequence ID" value="MBW4669732.1"/>
    <property type="molecule type" value="Genomic_DNA"/>
</dbReference>
<accession>A0A951UUF4</accession>
<feature type="domain" description="HTH lysR-type" evidence="5">
    <location>
        <begin position="1"/>
        <end position="58"/>
    </location>
</feature>
<dbReference type="SUPFAM" id="SSF53850">
    <property type="entry name" value="Periplasmic binding protein-like II"/>
    <property type="match status" value="1"/>
</dbReference>
<evidence type="ECO:0000256" key="2">
    <source>
        <dbReference type="ARBA" id="ARBA00023015"/>
    </source>
</evidence>
<dbReference type="Pfam" id="PF03466">
    <property type="entry name" value="LysR_substrate"/>
    <property type="match status" value="1"/>
</dbReference>
<dbReference type="Proteomes" id="UP000729701">
    <property type="component" value="Unassembled WGS sequence"/>
</dbReference>
<dbReference type="InterPro" id="IPR036388">
    <property type="entry name" value="WH-like_DNA-bd_sf"/>
</dbReference>
<dbReference type="PRINTS" id="PR00039">
    <property type="entry name" value="HTHLYSR"/>
</dbReference>
<dbReference type="InterPro" id="IPR005119">
    <property type="entry name" value="LysR_subst-bd"/>
</dbReference>
<evidence type="ECO:0000256" key="1">
    <source>
        <dbReference type="ARBA" id="ARBA00009437"/>
    </source>
</evidence>
<dbReference type="GO" id="GO:0003677">
    <property type="term" value="F:DNA binding"/>
    <property type="evidence" value="ECO:0007669"/>
    <property type="project" value="UniProtKB-KW"/>
</dbReference>
<reference evidence="6" key="1">
    <citation type="submission" date="2021-05" db="EMBL/GenBank/DDBJ databases">
        <authorList>
            <person name="Pietrasiak N."/>
            <person name="Ward R."/>
            <person name="Stajich J.E."/>
            <person name="Kurbessoian T."/>
        </authorList>
    </citation>
    <scope>NUCLEOTIDE SEQUENCE</scope>
    <source>
        <strain evidence="6">GSE-NOS-MK-12-04C</strain>
    </source>
</reference>
<evidence type="ECO:0000313" key="7">
    <source>
        <dbReference type="Proteomes" id="UP000729701"/>
    </source>
</evidence>
<dbReference type="FunFam" id="1.10.10.10:FF:000001">
    <property type="entry name" value="LysR family transcriptional regulator"/>
    <property type="match status" value="1"/>
</dbReference>
<organism evidence="6 7">
    <name type="scientific">Cyanomargarita calcarea GSE-NOS-MK-12-04C</name>
    <dbReference type="NCBI Taxonomy" id="2839659"/>
    <lineage>
        <taxon>Bacteria</taxon>
        <taxon>Bacillati</taxon>
        <taxon>Cyanobacteriota</taxon>
        <taxon>Cyanophyceae</taxon>
        <taxon>Nostocales</taxon>
        <taxon>Cyanomargaritaceae</taxon>
        <taxon>Cyanomargarita</taxon>
    </lineage>
</organism>
<dbReference type="AlphaFoldDB" id="A0A951UUF4"/>
<evidence type="ECO:0000256" key="4">
    <source>
        <dbReference type="ARBA" id="ARBA00023163"/>
    </source>
</evidence>
<protein>
    <submittedName>
        <fullName evidence="6">LysR family transcriptional regulator</fullName>
    </submittedName>
</protein>
<dbReference type="Pfam" id="PF00126">
    <property type="entry name" value="HTH_1"/>
    <property type="match status" value="1"/>
</dbReference>
<gene>
    <name evidence="6" type="ORF">KME60_20530</name>
</gene>
<dbReference type="SUPFAM" id="SSF46785">
    <property type="entry name" value="Winged helix' DNA-binding domain"/>
    <property type="match status" value="1"/>
</dbReference>
<dbReference type="Gene3D" id="1.10.10.10">
    <property type="entry name" value="Winged helix-like DNA-binding domain superfamily/Winged helix DNA-binding domain"/>
    <property type="match status" value="1"/>
</dbReference>
<dbReference type="InterPro" id="IPR036390">
    <property type="entry name" value="WH_DNA-bd_sf"/>
</dbReference>
<dbReference type="Gene3D" id="3.40.190.10">
    <property type="entry name" value="Periplasmic binding protein-like II"/>
    <property type="match status" value="2"/>
</dbReference>
<evidence type="ECO:0000256" key="3">
    <source>
        <dbReference type="ARBA" id="ARBA00023125"/>
    </source>
</evidence>
<comment type="similarity">
    <text evidence="1">Belongs to the LysR transcriptional regulatory family.</text>
</comment>
<dbReference type="GO" id="GO:0032993">
    <property type="term" value="C:protein-DNA complex"/>
    <property type="evidence" value="ECO:0007669"/>
    <property type="project" value="TreeGrafter"/>
</dbReference>
<keyword evidence="4" id="KW-0804">Transcription</keyword>
<dbReference type="CDD" id="cd08414">
    <property type="entry name" value="PBP2_LTTR_aromatics_like"/>
    <property type="match status" value="1"/>
</dbReference>
<sequence length="311" mass="35076">MELRHLRYFVMLAEELHFGKAAQRLHIAQPPLSQQIRQLETELGFELFHRTKRSVKLTEAGQVFLSEIHQILKQLEVAIQIGRQTSRGEMGQITIGFVSSAAYNILPDILRTFRTAVPTVSLELHELTTDEQLRWLQAGKIDVGFLRLPVEEDIFAFEIVFQESLIVALPETHPFANQSSVSLRSLSNEPFILFPRLLAPGLYDLIISLCQQADFSPTITQEAIQMQTIVSLVAGGMGVAIVPESLQNLQRTGVVYKSLQEPTPQVAIVMIWRRKDTSPTVQKFLEIVRQDLLGKNSLQLDNNLSVLPKSL</sequence>
<proteinExistence type="inferred from homology"/>
<dbReference type="PANTHER" id="PTHR30346:SF0">
    <property type="entry name" value="HCA OPERON TRANSCRIPTIONAL ACTIVATOR HCAR"/>
    <property type="match status" value="1"/>
</dbReference>